<dbReference type="EC" id="3.1.26.4" evidence="13"/>
<evidence type="ECO:0000256" key="2">
    <source>
        <dbReference type="ARBA" id="ARBA00001946"/>
    </source>
</evidence>
<dbReference type="EMBL" id="CP053096">
    <property type="protein sequence ID" value="QJR43547.1"/>
    <property type="molecule type" value="Genomic_DNA"/>
</dbReference>
<dbReference type="InterPro" id="IPR004641">
    <property type="entry name" value="RNase_HIII"/>
</dbReference>
<dbReference type="AlphaFoldDB" id="A0A6M4JBT7"/>
<dbReference type="RefSeq" id="WP_171111407.1">
    <property type="nucleotide sequence ID" value="NZ_CP053096.1"/>
</dbReference>
<dbReference type="InterPro" id="IPR001352">
    <property type="entry name" value="RNase_HII/HIII"/>
</dbReference>
<evidence type="ECO:0000256" key="3">
    <source>
        <dbReference type="ARBA" id="ARBA00004065"/>
    </source>
</evidence>
<dbReference type="PROSITE" id="PS51975">
    <property type="entry name" value="RNASE_H_2"/>
    <property type="match status" value="1"/>
</dbReference>
<evidence type="ECO:0000313" key="14">
    <source>
        <dbReference type="EMBL" id="QJR43547.1"/>
    </source>
</evidence>
<dbReference type="InterPro" id="IPR036397">
    <property type="entry name" value="RNaseH_sf"/>
</dbReference>
<dbReference type="GO" id="GO:0004523">
    <property type="term" value="F:RNA-DNA hybrid ribonuclease activity"/>
    <property type="evidence" value="ECO:0007669"/>
    <property type="project" value="UniProtKB-UniRule"/>
</dbReference>
<dbReference type="PANTHER" id="PTHR10954">
    <property type="entry name" value="RIBONUCLEASE H2 SUBUNIT A"/>
    <property type="match status" value="1"/>
</dbReference>
<evidence type="ECO:0000256" key="5">
    <source>
        <dbReference type="ARBA" id="ARBA00008378"/>
    </source>
</evidence>
<organism evidence="14 15">
    <name type="scientific">Mycoplasma miroungigenitalium</name>
    <dbReference type="NCBI Taxonomy" id="754515"/>
    <lineage>
        <taxon>Bacteria</taxon>
        <taxon>Bacillati</taxon>
        <taxon>Mycoplasmatota</taxon>
        <taxon>Mollicutes</taxon>
        <taxon>Mycoplasmataceae</taxon>
        <taxon>Mycoplasma</taxon>
    </lineage>
</organism>
<dbReference type="PANTHER" id="PTHR10954:SF23">
    <property type="entry name" value="RIBONUCLEASE"/>
    <property type="match status" value="1"/>
</dbReference>
<dbReference type="Gene3D" id="3.30.420.10">
    <property type="entry name" value="Ribonuclease H-like superfamily/Ribonuclease H"/>
    <property type="match status" value="1"/>
</dbReference>
<feature type="binding site" evidence="12">
    <location>
        <position position="21"/>
    </location>
    <ligand>
        <name>a divalent metal cation</name>
        <dbReference type="ChEBI" id="CHEBI:60240"/>
    </ligand>
</feature>
<proteinExistence type="inferred from homology"/>
<keyword evidence="6" id="KW-0963">Cytoplasm</keyword>
<gene>
    <name evidence="14" type="primary">rnhC</name>
    <name evidence="14" type="ORF">HLA87_01955</name>
</gene>
<feature type="binding site" evidence="12">
    <location>
        <position position="22"/>
    </location>
    <ligand>
        <name>a divalent metal cation</name>
        <dbReference type="ChEBI" id="CHEBI:60240"/>
    </ligand>
</feature>
<dbReference type="SUPFAM" id="SSF53098">
    <property type="entry name" value="Ribonuclease H-like"/>
    <property type="match status" value="1"/>
</dbReference>
<dbReference type="CDD" id="cd06590">
    <property type="entry name" value="RNase_HII_bacteria_HIII_like"/>
    <property type="match status" value="1"/>
</dbReference>
<reference evidence="14 15" key="1">
    <citation type="submission" date="2020-05" db="EMBL/GenBank/DDBJ databases">
        <title>Novel Mycoplasma species detected in Mirounga angustirostris (northern elephant seal) from the USA.</title>
        <authorList>
            <person name="Volokhov D.V."/>
        </authorList>
    </citation>
    <scope>NUCLEOTIDE SEQUENCE [LARGE SCALE GENOMIC DNA]</scope>
    <source>
        <strain evidence="14 15">Mirounga ES2806-GEN</strain>
    </source>
</reference>
<evidence type="ECO:0000256" key="4">
    <source>
        <dbReference type="ARBA" id="ARBA00004496"/>
    </source>
</evidence>
<dbReference type="GO" id="GO:0003723">
    <property type="term" value="F:RNA binding"/>
    <property type="evidence" value="ECO:0007669"/>
    <property type="project" value="UniProtKB-UniRule"/>
</dbReference>
<dbReference type="GO" id="GO:0046872">
    <property type="term" value="F:metal ion binding"/>
    <property type="evidence" value="ECO:0007669"/>
    <property type="project" value="UniProtKB-KW"/>
</dbReference>
<dbReference type="GO" id="GO:0043137">
    <property type="term" value="P:DNA replication, removal of RNA primer"/>
    <property type="evidence" value="ECO:0007669"/>
    <property type="project" value="TreeGrafter"/>
</dbReference>
<protein>
    <recommendedName>
        <fullName evidence="13">Ribonuclease</fullName>
        <ecNumber evidence="13">3.1.26.4</ecNumber>
    </recommendedName>
</protein>
<evidence type="ECO:0000256" key="8">
    <source>
        <dbReference type="ARBA" id="ARBA00022723"/>
    </source>
</evidence>
<comment type="similarity">
    <text evidence="5">Belongs to the RNase HII family. RnhC subfamily.</text>
</comment>
<dbReference type="GO" id="GO:0032299">
    <property type="term" value="C:ribonuclease H2 complex"/>
    <property type="evidence" value="ECO:0007669"/>
    <property type="project" value="TreeGrafter"/>
</dbReference>
<keyword evidence="9 12" id="KW-0255">Endonuclease</keyword>
<evidence type="ECO:0000256" key="6">
    <source>
        <dbReference type="ARBA" id="ARBA00022490"/>
    </source>
</evidence>
<evidence type="ECO:0000256" key="11">
    <source>
        <dbReference type="ARBA" id="ARBA00022842"/>
    </source>
</evidence>
<sequence>MKFIEFSSLVNVNDKKVIGVDEVGVGDYFGPLVSAAVLIPQENKEKLVKLGAIDSKKISDTKIKVLAPLIRKLCVYGVYVLSPKGFNNMSKMHNGNELKMFTHLSSIDKILIKNIEYDFIFIDKYSTTNSIQKYYDKFMNNNFFVKFTNIEKDIILANKAEDISLEVACASILARESFLYKMEEMNQKYGVEFPFGASQKVKEFAKELFEKRSDITIADICKTTFKMEI</sequence>
<accession>A0A6M4JBT7</accession>
<comment type="cofactor">
    <cofactor evidence="2">
        <name>Mg(2+)</name>
        <dbReference type="ChEBI" id="CHEBI:18420"/>
    </cofactor>
</comment>
<evidence type="ECO:0000313" key="15">
    <source>
        <dbReference type="Proteomes" id="UP000500686"/>
    </source>
</evidence>
<dbReference type="KEGG" id="mmir:HLA87_01955"/>
<comment type="function">
    <text evidence="3 13">Endonuclease that specifically degrades the RNA of RNA-DNA hybrids.</text>
</comment>
<comment type="catalytic activity">
    <reaction evidence="1 12 13">
        <text>Endonucleolytic cleavage to 5'-phosphomonoester.</text>
        <dbReference type="EC" id="3.1.26.4"/>
    </reaction>
</comment>
<keyword evidence="7 12" id="KW-0540">Nuclease</keyword>
<keyword evidence="15" id="KW-1185">Reference proteome</keyword>
<comment type="cofactor">
    <cofactor evidence="12">
        <name>Mn(2+)</name>
        <dbReference type="ChEBI" id="CHEBI:29035"/>
    </cofactor>
    <cofactor evidence="12">
        <name>Mg(2+)</name>
        <dbReference type="ChEBI" id="CHEBI:18420"/>
    </cofactor>
    <text evidence="12">Manganese or magnesium. Binds 1 divalent metal ion per monomer in the absence of substrate. May bind a second metal ion after substrate binding.</text>
</comment>
<keyword evidence="10 12" id="KW-0378">Hydrolase</keyword>
<name>A0A6M4JBT7_9MOLU</name>
<keyword evidence="8 12" id="KW-0479">Metal-binding</keyword>
<comment type="subcellular location">
    <subcellularLocation>
        <location evidence="4">Cytoplasm</location>
    </subcellularLocation>
</comment>
<evidence type="ECO:0000256" key="13">
    <source>
        <dbReference type="RuleBase" id="RU003515"/>
    </source>
</evidence>
<evidence type="ECO:0000256" key="12">
    <source>
        <dbReference type="PROSITE-ProRule" id="PRU01319"/>
    </source>
</evidence>
<keyword evidence="11" id="KW-0460">Magnesium</keyword>
<dbReference type="InterPro" id="IPR024567">
    <property type="entry name" value="RNase_HII/HIII_dom"/>
</dbReference>
<dbReference type="Pfam" id="PF01351">
    <property type="entry name" value="RNase_HII"/>
    <property type="match status" value="1"/>
</dbReference>
<evidence type="ECO:0000256" key="1">
    <source>
        <dbReference type="ARBA" id="ARBA00000077"/>
    </source>
</evidence>
<evidence type="ECO:0000256" key="10">
    <source>
        <dbReference type="ARBA" id="ARBA00022801"/>
    </source>
</evidence>
<dbReference type="InterPro" id="IPR012337">
    <property type="entry name" value="RNaseH-like_sf"/>
</dbReference>
<dbReference type="GO" id="GO:0005737">
    <property type="term" value="C:cytoplasm"/>
    <property type="evidence" value="ECO:0007669"/>
    <property type="project" value="UniProtKB-SubCell"/>
</dbReference>
<dbReference type="Proteomes" id="UP000500686">
    <property type="component" value="Chromosome"/>
</dbReference>
<evidence type="ECO:0000256" key="7">
    <source>
        <dbReference type="ARBA" id="ARBA00022722"/>
    </source>
</evidence>
<evidence type="ECO:0000256" key="9">
    <source>
        <dbReference type="ARBA" id="ARBA00022759"/>
    </source>
</evidence>
<dbReference type="NCBIfam" id="TIGR00716">
    <property type="entry name" value="rnhC"/>
    <property type="match status" value="1"/>
</dbReference>
<feature type="binding site" evidence="12">
    <location>
        <position position="123"/>
    </location>
    <ligand>
        <name>a divalent metal cation</name>
        <dbReference type="ChEBI" id="CHEBI:60240"/>
    </ligand>
</feature>
<dbReference type="GO" id="GO:0006298">
    <property type="term" value="P:mismatch repair"/>
    <property type="evidence" value="ECO:0007669"/>
    <property type="project" value="TreeGrafter"/>
</dbReference>